<dbReference type="Proteomes" id="UP001311915">
    <property type="component" value="Unassembled WGS sequence"/>
</dbReference>
<keyword evidence="2" id="KW-1185">Reference proteome</keyword>
<comment type="caution">
    <text evidence="1">The sequence shown here is derived from an EMBL/GenBank/DDBJ whole genome shotgun (WGS) entry which is preliminary data.</text>
</comment>
<gene>
    <name evidence="1" type="ORF">R3W88_031674</name>
</gene>
<reference evidence="1 2" key="1">
    <citation type="submission" date="2023-10" db="EMBL/GenBank/DDBJ databases">
        <title>Genome-Wide Identification Analysis in wild type Solanum Pinnatisectum Reveals Some Genes Defensing Phytophthora Infestans.</title>
        <authorList>
            <person name="Sun C."/>
        </authorList>
    </citation>
    <scope>NUCLEOTIDE SEQUENCE [LARGE SCALE GENOMIC DNA]</scope>
    <source>
        <strain evidence="1">LQN</strain>
        <tissue evidence="1">Leaf</tissue>
    </source>
</reference>
<accession>A0AAV9LM23</accession>
<sequence length="135" mass="15437">MVYSMLDYFEGYIHPLFSEVRCKSHDSVLNRSEPLFDKTLEIEAQIDLNQEEGKDDEQAPLTWKQTRRRGENALEKVVVEGEISCVDKVAQVSEALNVAIRKHDDKGKRKLVEPSSVKVAQKYTTRGSQQKLWGA</sequence>
<dbReference type="AlphaFoldDB" id="A0AAV9LM23"/>
<name>A0AAV9LM23_9SOLN</name>
<proteinExistence type="predicted"/>
<evidence type="ECO:0000313" key="2">
    <source>
        <dbReference type="Proteomes" id="UP001311915"/>
    </source>
</evidence>
<evidence type="ECO:0000313" key="1">
    <source>
        <dbReference type="EMBL" id="KAK4726757.1"/>
    </source>
</evidence>
<organism evidence="1 2">
    <name type="scientific">Solanum pinnatisectum</name>
    <name type="common">tansyleaf nightshade</name>
    <dbReference type="NCBI Taxonomy" id="50273"/>
    <lineage>
        <taxon>Eukaryota</taxon>
        <taxon>Viridiplantae</taxon>
        <taxon>Streptophyta</taxon>
        <taxon>Embryophyta</taxon>
        <taxon>Tracheophyta</taxon>
        <taxon>Spermatophyta</taxon>
        <taxon>Magnoliopsida</taxon>
        <taxon>eudicotyledons</taxon>
        <taxon>Gunneridae</taxon>
        <taxon>Pentapetalae</taxon>
        <taxon>asterids</taxon>
        <taxon>lamiids</taxon>
        <taxon>Solanales</taxon>
        <taxon>Solanaceae</taxon>
        <taxon>Solanoideae</taxon>
        <taxon>Solaneae</taxon>
        <taxon>Solanum</taxon>
    </lineage>
</organism>
<dbReference type="EMBL" id="JAWPEI010000005">
    <property type="protein sequence ID" value="KAK4726757.1"/>
    <property type="molecule type" value="Genomic_DNA"/>
</dbReference>
<protein>
    <submittedName>
        <fullName evidence="1">Uncharacterized protein</fullName>
    </submittedName>
</protein>